<dbReference type="Pfam" id="PF20805">
    <property type="entry name" value="Integrin_A_Ig_2"/>
    <property type="match status" value="1"/>
</dbReference>
<keyword evidence="15" id="KW-1185">Reference proteome</keyword>
<dbReference type="InterPro" id="IPR032695">
    <property type="entry name" value="Integrin_dom_sf"/>
</dbReference>
<keyword evidence="5 11" id="KW-1133">Transmembrane helix</keyword>
<evidence type="ECO:0000256" key="5">
    <source>
        <dbReference type="ARBA" id="ARBA00022989"/>
    </source>
</evidence>
<evidence type="ECO:0000256" key="7">
    <source>
        <dbReference type="ARBA" id="ARBA00023136"/>
    </source>
</evidence>
<dbReference type="SUPFAM" id="SSF69179">
    <property type="entry name" value="Integrin domains"/>
    <property type="match status" value="3"/>
</dbReference>
<feature type="domain" description="Integrin alpha second immunoglobulin-like" evidence="12">
    <location>
        <begin position="232"/>
        <end position="361"/>
    </location>
</feature>
<dbReference type="EMBL" id="QDEB01104222">
    <property type="protein sequence ID" value="RZC18410.1"/>
    <property type="molecule type" value="Genomic_DNA"/>
</dbReference>
<evidence type="ECO:0000256" key="1">
    <source>
        <dbReference type="ARBA" id="ARBA00004479"/>
    </source>
</evidence>
<protein>
    <submittedName>
        <fullName evidence="14">Integrin alpha-PS3-like</fullName>
    </submittedName>
</protein>
<keyword evidence="9" id="KW-0325">Glycoprotein</keyword>
<keyword evidence="4 11" id="KW-0130">Cell adhesion</keyword>
<dbReference type="AlphaFoldDB" id="A0A482VG35"/>
<dbReference type="OrthoDB" id="6777319at2759"/>
<organism evidence="14 15">
    <name type="scientific">Asbolus verrucosus</name>
    <name type="common">Desert ironclad beetle</name>
    <dbReference type="NCBI Taxonomy" id="1661398"/>
    <lineage>
        <taxon>Eukaryota</taxon>
        <taxon>Metazoa</taxon>
        <taxon>Ecdysozoa</taxon>
        <taxon>Arthropoda</taxon>
        <taxon>Hexapoda</taxon>
        <taxon>Insecta</taxon>
        <taxon>Pterygota</taxon>
        <taxon>Neoptera</taxon>
        <taxon>Endopterygota</taxon>
        <taxon>Coleoptera</taxon>
        <taxon>Polyphaga</taxon>
        <taxon>Cucujiformia</taxon>
        <taxon>Tenebrionidae</taxon>
        <taxon>Pimeliinae</taxon>
        <taxon>Asbolus</taxon>
    </lineage>
</organism>
<dbReference type="PANTHER" id="PTHR23220">
    <property type="entry name" value="INTEGRIN ALPHA"/>
    <property type="match status" value="1"/>
</dbReference>
<dbReference type="Proteomes" id="UP000292052">
    <property type="component" value="Unassembled WGS sequence"/>
</dbReference>
<dbReference type="GO" id="GO:0008305">
    <property type="term" value="C:integrin complex"/>
    <property type="evidence" value="ECO:0007669"/>
    <property type="project" value="InterPro"/>
</dbReference>
<dbReference type="SUPFAM" id="SSF69318">
    <property type="entry name" value="Integrin alpha N-terminal domain"/>
    <property type="match status" value="1"/>
</dbReference>
<dbReference type="Gene3D" id="1.20.5.930">
    <property type="entry name" value="Bicelle-embedded integrin alpha(iib) transmembrane segment"/>
    <property type="match status" value="1"/>
</dbReference>
<dbReference type="InterPro" id="IPR048286">
    <property type="entry name" value="Integrin_alpha_Ig-like_3"/>
</dbReference>
<comment type="subcellular location">
    <subcellularLocation>
        <location evidence="1 11">Membrane</location>
        <topology evidence="1 11">Single-pass type I membrane protein</topology>
    </subcellularLocation>
</comment>
<comment type="caution">
    <text evidence="14">The sequence shown here is derived from an EMBL/GenBank/DDBJ whole genome shotgun (WGS) entry which is preliminary data.</text>
</comment>
<dbReference type="PRINTS" id="PR01185">
    <property type="entry name" value="INTEGRINA"/>
</dbReference>
<dbReference type="Gene3D" id="2.60.40.1510">
    <property type="entry name" value="ntegrin, alpha v. Chain A, domain 3"/>
    <property type="match status" value="1"/>
</dbReference>
<dbReference type="InterPro" id="IPR013519">
    <property type="entry name" value="Int_alpha_beta-p"/>
</dbReference>
<dbReference type="Gene3D" id="2.60.40.1460">
    <property type="entry name" value="Integrin domains. Chain A, domain 2"/>
    <property type="match status" value="1"/>
</dbReference>
<dbReference type="PROSITE" id="PS51470">
    <property type="entry name" value="FG_GAP"/>
    <property type="match status" value="1"/>
</dbReference>
<keyword evidence="8 11" id="KW-0675">Receptor</keyword>
<keyword evidence="3 11" id="KW-0812">Transmembrane</keyword>
<dbReference type="GO" id="GO:0007160">
    <property type="term" value="P:cell-matrix adhesion"/>
    <property type="evidence" value="ECO:0007669"/>
    <property type="project" value="TreeGrafter"/>
</dbReference>
<evidence type="ECO:0000256" key="8">
    <source>
        <dbReference type="ARBA" id="ARBA00023170"/>
    </source>
</evidence>
<feature type="non-terminal residue" evidence="14">
    <location>
        <position position="633"/>
    </location>
</feature>
<dbReference type="GO" id="GO:0033627">
    <property type="term" value="P:cell adhesion mediated by integrin"/>
    <property type="evidence" value="ECO:0007669"/>
    <property type="project" value="TreeGrafter"/>
</dbReference>
<sequence length="633" mass="70269">MFDIDIAVAAPYEDEKSGVLYVYRGNGNGLDINYCQRIAGKDIYPNIRGFGISMSRTVDIDSNKYPDVAVGAYLSGHVVLLRTRPTIKIFHNLNSLSPHLDHNEKSFQISACFWFDLNQNVSVNIRRIISVDQQLGRAKLKNSKHKEIIQLSPNQANCQNITISIDNSHSNKVDPITVSLAHEFIAENKPKEVVYVSQDIVGTDGFCETCAVYDKDKSSSLTTVEVPFILGCGSDNICTASLDFEATFTDIGDDNIFVLGSKNYVTLQTVVKNAGEKAYLTQVLVTLPDLINFRSIPSACMEQNTSSVLCSVDNPLESNSQKTTTLDLDMTDVNDGKNDEPLIITVMVLTSSQNIKNNVKYITLKLRREADVTISGKSDEQSYPFRNMAGTPNLFSQTYQVEKSGRSRLNEIQIEIDIPHKFKTKKNTLIDFISLYAPSGNIIAQEIICTSNFNYILESKKDTEGVIDSLTENDDFDQKQPSKRSKRQIEVFNKTTNDVTERLTAGNEFDKLQNRTFYINCSVPEVICSKVICTSGSVKSNQIASIQLKMLLNVSVVKEFLGKKDIIQFATHGSVIVKNPLNFIQSGNKPDNADVTSLFVGDGVEEEVALWIIVVSIIAGLLLLLLIVLGLIK</sequence>
<dbReference type="GO" id="GO:0007157">
    <property type="term" value="P:heterophilic cell-cell adhesion via plasma membrane cell adhesion molecules"/>
    <property type="evidence" value="ECO:0007669"/>
    <property type="project" value="UniProtKB-ARBA"/>
</dbReference>
<evidence type="ECO:0000256" key="11">
    <source>
        <dbReference type="RuleBase" id="RU003762"/>
    </source>
</evidence>
<dbReference type="Pfam" id="PF20806">
    <property type="entry name" value="Integrin_A_Ig_3"/>
    <property type="match status" value="1"/>
</dbReference>
<gene>
    <name evidence="14" type="ORF">BDFB_003734</name>
</gene>
<dbReference type="GO" id="GO:0005178">
    <property type="term" value="F:integrin binding"/>
    <property type="evidence" value="ECO:0007669"/>
    <property type="project" value="TreeGrafter"/>
</dbReference>
<keyword evidence="6 11" id="KW-0401">Integrin</keyword>
<dbReference type="GO" id="GO:0007229">
    <property type="term" value="P:integrin-mediated signaling pathway"/>
    <property type="evidence" value="ECO:0007669"/>
    <property type="project" value="UniProtKB-KW"/>
</dbReference>
<evidence type="ECO:0000256" key="2">
    <source>
        <dbReference type="ARBA" id="ARBA00008054"/>
    </source>
</evidence>
<proteinExistence type="inferred from homology"/>
<evidence type="ECO:0000313" key="15">
    <source>
        <dbReference type="Proteomes" id="UP000292052"/>
    </source>
</evidence>
<dbReference type="InterPro" id="IPR048285">
    <property type="entry name" value="Integrin_alpha_Ig-like_2"/>
</dbReference>
<evidence type="ECO:0000256" key="3">
    <source>
        <dbReference type="ARBA" id="ARBA00022692"/>
    </source>
</evidence>
<evidence type="ECO:0000259" key="13">
    <source>
        <dbReference type="Pfam" id="PF20806"/>
    </source>
</evidence>
<dbReference type="Gene3D" id="2.60.40.1530">
    <property type="entry name" value="ntegrin, alpha v. Chain A, domain 4"/>
    <property type="match status" value="1"/>
</dbReference>
<evidence type="ECO:0000256" key="4">
    <source>
        <dbReference type="ARBA" id="ARBA00022889"/>
    </source>
</evidence>
<evidence type="ECO:0000313" key="14">
    <source>
        <dbReference type="EMBL" id="RZC18410.1"/>
    </source>
</evidence>
<dbReference type="GO" id="GO:0009897">
    <property type="term" value="C:external side of plasma membrane"/>
    <property type="evidence" value="ECO:0007669"/>
    <property type="project" value="TreeGrafter"/>
</dbReference>
<dbReference type="Gene3D" id="2.130.10.130">
    <property type="entry name" value="Integrin alpha, N-terminal"/>
    <property type="match status" value="1"/>
</dbReference>
<comment type="similarity">
    <text evidence="2 11">Belongs to the integrin alpha chain family.</text>
</comment>
<evidence type="ECO:0000256" key="9">
    <source>
        <dbReference type="ARBA" id="ARBA00023180"/>
    </source>
</evidence>
<name>A0A482VG35_ASBVE</name>
<dbReference type="STRING" id="1661398.A0A482VG35"/>
<accession>A0A482VG35</accession>
<feature type="repeat" description="FG-GAP" evidence="10">
    <location>
        <begin position="36"/>
        <end position="98"/>
    </location>
</feature>
<evidence type="ECO:0000256" key="6">
    <source>
        <dbReference type="ARBA" id="ARBA00023037"/>
    </source>
</evidence>
<dbReference type="InterPro" id="IPR000413">
    <property type="entry name" value="Integrin_alpha"/>
</dbReference>
<evidence type="ECO:0000256" key="10">
    <source>
        <dbReference type="PROSITE-ProRule" id="PRU00803"/>
    </source>
</evidence>
<keyword evidence="7 11" id="KW-0472">Membrane</keyword>
<dbReference type="PANTHER" id="PTHR23220:SF83">
    <property type="entry name" value="INTEGRIN ALPHA-PS3-RELATED"/>
    <property type="match status" value="1"/>
</dbReference>
<dbReference type="InterPro" id="IPR028994">
    <property type="entry name" value="Integrin_alpha_N"/>
</dbReference>
<reference evidence="14 15" key="1">
    <citation type="submission" date="2017-03" db="EMBL/GenBank/DDBJ databases">
        <title>Genome of the blue death feigning beetle - Asbolus verrucosus.</title>
        <authorList>
            <person name="Rider S.D."/>
        </authorList>
    </citation>
    <scope>NUCLEOTIDE SEQUENCE [LARGE SCALE GENOMIC DNA]</scope>
    <source>
        <strain evidence="14">Butters</strain>
        <tissue evidence="14">Head and leg muscle</tissue>
    </source>
</reference>
<feature type="transmembrane region" description="Helical" evidence="11">
    <location>
        <begin position="608"/>
        <end position="632"/>
    </location>
</feature>
<feature type="domain" description="Integrin alpha third immunoglobulin-like" evidence="13">
    <location>
        <begin position="394"/>
        <end position="593"/>
    </location>
</feature>
<evidence type="ECO:0000259" key="12">
    <source>
        <dbReference type="Pfam" id="PF20805"/>
    </source>
</evidence>